<evidence type="ECO:0000313" key="3">
    <source>
        <dbReference type="Proteomes" id="UP000652761"/>
    </source>
</evidence>
<reference evidence="2" key="1">
    <citation type="submission" date="2017-07" db="EMBL/GenBank/DDBJ databases">
        <title>Taro Niue Genome Assembly and Annotation.</title>
        <authorList>
            <person name="Atibalentja N."/>
            <person name="Keating K."/>
            <person name="Fields C.J."/>
        </authorList>
    </citation>
    <scope>NUCLEOTIDE SEQUENCE</scope>
    <source>
        <strain evidence="2">Niue_2</strain>
        <tissue evidence="2">Leaf</tissue>
    </source>
</reference>
<dbReference type="EMBL" id="NMUH01002012">
    <property type="protein sequence ID" value="MQL97183.1"/>
    <property type="molecule type" value="Genomic_DNA"/>
</dbReference>
<protein>
    <submittedName>
        <fullName evidence="2">Uncharacterized protein</fullName>
    </submittedName>
</protein>
<name>A0A843VYH1_COLES</name>
<dbReference type="AlphaFoldDB" id="A0A843VYH1"/>
<organism evidence="2 3">
    <name type="scientific">Colocasia esculenta</name>
    <name type="common">Wild taro</name>
    <name type="synonym">Arum esculentum</name>
    <dbReference type="NCBI Taxonomy" id="4460"/>
    <lineage>
        <taxon>Eukaryota</taxon>
        <taxon>Viridiplantae</taxon>
        <taxon>Streptophyta</taxon>
        <taxon>Embryophyta</taxon>
        <taxon>Tracheophyta</taxon>
        <taxon>Spermatophyta</taxon>
        <taxon>Magnoliopsida</taxon>
        <taxon>Liliopsida</taxon>
        <taxon>Araceae</taxon>
        <taxon>Aroideae</taxon>
        <taxon>Colocasieae</taxon>
        <taxon>Colocasia</taxon>
    </lineage>
</organism>
<sequence length="65" mass="7281">MSHHKHGHLRPLQGRGPISRKTLDPGHTTRSRALMLTTHTAGNARRNQPPAQSFGNELLRQRVPT</sequence>
<gene>
    <name evidence="2" type="ORF">Taro_029868</name>
</gene>
<evidence type="ECO:0000256" key="1">
    <source>
        <dbReference type="SAM" id="MobiDB-lite"/>
    </source>
</evidence>
<keyword evidence="3" id="KW-1185">Reference proteome</keyword>
<proteinExistence type="predicted"/>
<comment type="caution">
    <text evidence="2">The sequence shown here is derived from an EMBL/GenBank/DDBJ whole genome shotgun (WGS) entry which is preliminary data.</text>
</comment>
<feature type="compositionally biased region" description="Polar residues" evidence="1">
    <location>
        <begin position="37"/>
        <end position="55"/>
    </location>
</feature>
<accession>A0A843VYH1</accession>
<feature type="region of interest" description="Disordered" evidence="1">
    <location>
        <begin position="1"/>
        <end position="65"/>
    </location>
</feature>
<dbReference type="Proteomes" id="UP000652761">
    <property type="component" value="Unassembled WGS sequence"/>
</dbReference>
<evidence type="ECO:0000313" key="2">
    <source>
        <dbReference type="EMBL" id="MQL97183.1"/>
    </source>
</evidence>